<dbReference type="PANTHER" id="PTHR13593">
    <property type="match status" value="1"/>
</dbReference>
<evidence type="ECO:0000313" key="2">
    <source>
        <dbReference type="EMBL" id="KHJ34321.1"/>
    </source>
</evidence>
<protein>
    <submittedName>
        <fullName evidence="2">Putative plc-like phosphodiesterase</fullName>
    </submittedName>
</protein>
<dbReference type="EMBL" id="JNVN01000942">
    <property type="protein sequence ID" value="KHJ34321.1"/>
    <property type="molecule type" value="Genomic_DNA"/>
</dbReference>
<reference evidence="2 3" key="1">
    <citation type="journal article" date="2014" name="BMC Genomics">
        <title>Adaptive genomic structural variation in the grape powdery mildew pathogen, Erysiphe necator.</title>
        <authorList>
            <person name="Jones L."/>
            <person name="Riaz S."/>
            <person name="Morales-Cruz A."/>
            <person name="Amrine K.C."/>
            <person name="McGuire B."/>
            <person name="Gubler W.D."/>
            <person name="Walker M.A."/>
            <person name="Cantu D."/>
        </authorList>
    </citation>
    <scope>NUCLEOTIDE SEQUENCE [LARGE SCALE GENOMIC DNA]</scope>
    <source>
        <strain evidence="3">c</strain>
    </source>
</reference>
<sequence>MNLPGTHDSQTWNYSTETRKSLKHITLLGGSIAAPSRFYRCQEIPLISMLEQGIRVFDLRFAFDVTKTRLVFWHAQALQSQTATVSDVLFAFSKWLDYHPSEAILVSLKYEKSTTLFARYNMNIQKAIYDALTTLVAQKYFLSAKNELGTLGDARGKIVLLRRFDLDMLPEDQVENLPGIYFPSSEWTINGQAISIVYNRNKNYTAYIEDYYHISTKSINERKIQPIIRSKYNVTMAHLEKAMLQYHHDDLFLTFASGERNANLPPHCPKIIALGKNDEEGINQKLTQVFQGLKGTKKRLGIVMFDFSNNPPELIESFLAIQNP</sequence>
<dbReference type="Pfam" id="PF00388">
    <property type="entry name" value="PI-PLC-X"/>
    <property type="match status" value="1"/>
</dbReference>
<evidence type="ECO:0000313" key="3">
    <source>
        <dbReference type="Proteomes" id="UP000030854"/>
    </source>
</evidence>
<dbReference type="Gene3D" id="3.20.20.190">
    <property type="entry name" value="Phosphatidylinositol (PI) phosphodiesterase"/>
    <property type="match status" value="1"/>
</dbReference>
<dbReference type="Proteomes" id="UP000030854">
    <property type="component" value="Unassembled WGS sequence"/>
</dbReference>
<dbReference type="SMART" id="SM00148">
    <property type="entry name" value="PLCXc"/>
    <property type="match status" value="1"/>
</dbReference>
<name>A0A0B1PBM8_UNCNE</name>
<organism evidence="2 3">
    <name type="scientific">Uncinula necator</name>
    <name type="common">Grape powdery mildew</name>
    <dbReference type="NCBI Taxonomy" id="52586"/>
    <lineage>
        <taxon>Eukaryota</taxon>
        <taxon>Fungi</taxon>
        <taxon>Dikarya</taxon>
        <taxon>Ascomycota</taxon>
        <taxon>Pezizomycotina</taxon>
        <taxon>Leotiomycetes</taxon>
        <taxon>Erysiphales</taxon>
        <taxon>Erysiphaceae</taxon>
        <taxon>Erysiphe</taxon>
    </lineage>
</organism>
<dbReference type="SUPFAM" id="SSF51695">
    <property type="entry name" value="PLC-like phosphodiesterases"/>
    <property type="match status" value="1"/>
</dbReference>
<keyword evidence="3" id="KW-1185">Reference proteome</keyword>
<gene>
    <name evidence="2" type="ORF">EV44_g6454</name>
</gene>
<dbReference type="GO" id="GO:0006629">
    <property type="term" value="P:lipid metabolic process"/>
    <property type="evidence" value="ECO:0007669"/>
    <property type="project" value="InterPro"/>
</dbReference>
<dbReference type="HOGENOM" id="CLU_033662_0_0_1"/>
<proteinExistence type="predicted"/>
<evidence type="ECO:0000259" key="1">
    <source>
        <dbReference type="SMART" id="SM00148"/>
    </source>
</evidence>
<dbReference type="InterPro" id="IPR017946">
    <property type="entry name" value="PLC-like_Pdiesterase_TIM-brl"/>
</dbReference>
<dbReference type="PANTHER" id="PTHR13593:SF116">
    <property type="entry name" value="PLC-LIKE PHOSPHODIESTERASE"/>
    <property type="match status" value="1"/>
</dbReference>
<dbReference type="OMA" id="GIVMFDF"/>
<accession>A0A0B1PBM8</accession>
<dbReference type="AlphaFoldDB" id="A0A0B1PBM8"/>
<dbReference type="InterPro" id="IPR000909">
    <property type="entry name" value="PLipase_C_PInositol-sp_X_dom"/>
</dbReference>
<dbReference type="PROSITE" id="PS50007">
    <property type="entry name" value="PIPLC_X_DOMAIN"/>
    <property type="match status" value="1"/>
</dbReference>
<dbReference type="InterPro" id="IPR051057">
    <property type="entry name" value="PI-PLC_domain"/>
</dbReference>
<dbReference type="GO" id="GO:0008081">
    <property type="term" value="F:phosphoric diester hydrolase activity"/>
    <property type="evidence" value="ECO:0007669"/>
    <property type="project" value="InterPro"/>
</dbReference>
<comment type="caution">
    <text evidence="2">The sequence shown here is derived from an EMBL/GenBank/DDBJ whole genome shotgun (WGS) entry which is preliminary data.</text>
</comment>
<feature type="domain" description="Phosphatidylinositol-specific phospholipase C X" evidence="1">
    <location>
        <begin position="1"/>
        <end position="163"/>
    </location>
</feature>